<dbReference type="Gene3D" id="1.10.150.250">
    <property type="entry name" value="Flavinator of succinate dehydrogenase"/>
    <property type="match status" value="1"/>
</dbReference>
<dbReference type="GO" id="GO:0006105">
    <property type="term" value="P:succinate metabolic process"/>
    <property type="evidence" value="ECO:0007669"/>
    <property type="project" value="TreeGrafter"/>
</dbReference>
<evidence type="ECO:0000256" key="1">
    <source>
        <dbReference type="ARBA" id="ARBA00004496"/>
    </source>
</evidence>
<dbReference type="SUPFAM" id="SSF109910">
    <property type="entry name" value="YgfY-like"/>
    <property type="match status" value="1"/>
</dbReference>
<sequence>MDKLSRLRWQCRRGLLELDLMLEKYLASAYLTANDEEKARFAELLKLDDAELLALLMAEGKLEPQKKIAIGVNRITDKIRL</sequence>
<organism evidence="6 7">
    <name type="scientific">Candidatus Methylobacter favarea</name>
    <dbReference type="NCBI Taxonomy" id="2707345"/>
    <lineage>
        <taxon>Bacteria</taxon>
        <taxon>Pseudomonadati</taxon>
        <taxon>Pseudomonadota</taxon>
        <taxon>Gammaproteobacteria</taxon>
        <taxon>Methylococcales</taxon>
        <taxon>Methylococcaceae</taxon>
        <taxon>Methylobacter</taxon>
    </lineage>
</organism>
<protein>
    <recommendedName>
        <fullName evidence="3">FAD assembly factor SdhE</fullName>
    </recommendedName>
</protein>
<evidence type="ECO:0000256" key="3">
    <source>
        <dbReference type="ARBA" id="ARBA00019418"/>
    </source>
</evidence>
<evidence type="ECO:0000313" key="6">
    <source>
        <dbReference type="EMBL" id="CAA9891214.1"/>
    </source>
</evidence>
<keyword evidence="7" id="KW-1185">Reference proteome</keyword>
<dbReference type="InterPro" id="IPR036714">
    <property type="entry name" value="SDH_sf"/>
</dbReference>
<proteinExistence type="inferred from homology"/>
<dbReference type="RefSeq" id="WP_174626099.1">
    <property type="nucleotide sequence ID" value="NZ_CADCXN010000066.1"/>
</dbReference>
<comment type="similarity">
    <text evidence="2">Belongs to the SdhE FAD assembly factor family.</text>
</comment>
<dbReference type="Proteomes" id="UP000494216">
    <property type="component" value="Unassembled WGS sequence"/>
</dbReference>
<dbReference type="InterPro" id="IPR005631">
    <property type="entry name" value="SDH"/>
</dbReference>
<dbReference type="PANTHER" id="PTHR39585:SF1">
    <property type="entry name" value="FAD ASSEMBLY FACTOR SDHE"/>
    <property type="match status" value="1"/>
</dbReference>
<keyword evidence="5" id="KW-0143">Chaperone</keyword>
<dbReference type="PANTHER" id="PTHR39585">
    <property type="entry name" value="FAD ASSEMBLY FACTOR SDHE"/>
    <property type="match status" value="1"/>
</dbReference>
<dbReference type="Pfam" id="PF03937">
    <property type="entry name" value="Sdh5"/>
    <property type="match status" value="1"/>
</dbReference>
<reference evidence="6 7" key="1">
    <citation type="submission" date="2020-02" db="EMBL/GenBank/DDBJ databases">
        <authorList>
            <person name="Hogendoorn C."/>
        </authorList>
    </citation>
    <scope>NUCLEOTIDE SEQUENCE [LARGE SCALE GENOMIC DNA]</scope>
    <source>
        <strain evidence="6">METHB21</strain>
    </source>
</reference>
<gene>
    <name evidence="6" type="ORF">METHB2_370020</name>
</gene>
<dbReference type="EMBL" id="CADCXN010000066">
    <property type="protein sequence ID" value="CAA9891214.1"/>
    <property type="molecule type" value="Genomic_DNA"/>
</dbReference>
<dbReference type="InterPro" id="IPR050531">
    <property type="entry name" value="SdhE_FAD_assembly_factor"/>
</dbReference>
<comment type="subcellular location">
    <subcellularLocation>
        <location evidence="1">Cytoplasm</location>
    </subcellularLocation>
</comment>
<dbReference type="AlphaFoldDB" id="A0A8S0WJC5"/>
<keyword evidence="4" id="KW-0963">Cytoplasm</keyword>
<comment type="caution">
    <text evidence="6">The sequence shown here is derived from an EMBL/GenBank/DDBJ whole genome shotgun (WGS) entry which is preliminary data.</text>
</comment>
<name>A0A8S0WJC5_9GAMM</name>
<evidence type="ECO:0000256" key="4">
    <source>
        <dbReference type="ARBA" id="ARBA00022490"/>
    </source>
</evidence>
<evidence type="ECO:0000313" key="7">
    <source>
        <dbReference type="Proteomes" id="UP000494216"/>
    </source>
</evidence>
<accession>A0A8S0WJC5</accession>
<dbReference type="GO" id="GO:0005737">
    <property type="term" value="C:cytoplasm"/>
    <property type="evidence" value="ECO:0007669"/>
    <property type="project" value="UniProtKB-SubCell"/>
</dbReference>
<evidence type="ECO:0000256" key="2">
    <source>
        <dbReference type="ARBA" id="ARBA00008571"/>
    </source>
</evidence>
<evidence type="ECO:0000256" key="5">
    <source>
        <dbReference type="ARBA" id="ARBA00023186"/>
    </source>
</evidence>